<feature type="region of interest" description="Disordered" evidence="7">
    <location>
        <begin position="495"/>
        <end position="588"/>
    </location>
</feature>
<dbReference type="InterPro" id="IPR002652">
    <property type="entry name" value="Importin-a_IBB"/>
</dbReference>
<dbReference type="Pfam" id="PF00514">
    <property type="entry name" value="Arm"/>
    <property type="match status" value="4"/>
</dbReference>
<evidence type="ECO:0000259" key="8">
    <source>
        <dbReference type="Pfam" id="PF01749"/>
    </source>
</evidence>
<dbReference type="EMBL" id="JAOAOG010000251">
    <property type="protein sequence ID" value="KAJ6235907.1"/>
    <property type="molecule type" value="Genomic_DNA"/>
</dbReference>
<dbReference type="InterPro" id="IPR000225">
    <property type="entry name" value="Armadillo"/>
</dbReference>
<evidence type="ECO:0000313" key="9">
    <source>
        <dbReference type="EMBL" id="KAJ6235907.1"/>
    </source>
</evidence>
<evidence type="ECO:0000256" key="4">
    <source>
        <dbReference type="ARBA" id="ARBA00022927"/>
    </source>
</evidence>
<feature type="compositionally biased region" description="Acidic residues" evidence="7">
    <location>
        <begin position="502"/>
        <end position="519"/>
    </location>
</feature>
<dbReference type="PIRSF" id="PIRSF005673">
    <property type="entry name" value="Importin_alpha"/>
    <property type="match status" value="1"/>
</dbReference>
<comment type="caution">
    <text evidence="9">The sequence shown here is derived from an EMBL/GenBank/DDBJ whole genome shotgun (WGS) entry which is preliminary data.</text>
</comment>
<protein>
    <recommendedName>
        <fullName evidence="5">Importin subunit alpha</fullName>
    </recommendedName>
</protein>
<name>A0ABQ8XV84_9EUKA</name>
<evidence type="ECO:0000256" key="2">
    <source>
        <dbReference type="ARBA" id="ARBA00022448"/>
    </source>
</evidence>
<sequence>MSNFEKKLKRRQARFKPKSTKESTFEKRYDTSIQISKKKRAQNLRKRRNISSALKNKTNSLFTDEEINKKLKNLPFYTKSLQSNDRSVYFPALREIRILLSLEKNPPLDKVIELGATPYLVEFLRCDNDKSLQYEAVWCLTNIASGTPEQTKLIVDLETIPIFVKLLDSENEAIQEQSVWALGNIAGDCIEYRDLVLSYNVIEFFLKIFKTKKRVAIIKTTTWSLYNLCSGKPRPKFELIKPAISILAKLVKVNHRSIVVDACWAISCISEGSDKYIQAILDTEICPTIVELLKMKSLQIRAPALRCIGNFVTGNDKQTDIVLECDVLPTLKDMILTGSSITRKEACWAISNICAGVTSQIHSVIIAGFVPILLKILKQDIYPVQKEAAWGISNMIYGGLPTHVRFLVKYGVIARLCDLLTIKDQRILKATLESIEKILRLGKQDAEAKKSRINASGIEFEAAGGYEKIQKLLQHQSPDVYRRASFILLHYSQNNSDSSSLSDDDDDDYDEDEDEVSEEDNSRYETNFQEIKSFSTQNQNSFFDRSDQEDEFSEEDDYEDEDNSNYDDDDTDEENNGQCIKKLEEEEF</sequence>
<feature type="repeat" description="ARM" evidence="6">
    <location>
        <begin position="158"/>
        <end position="186"/>
    </location>
</feature>
<feature type="region of interest" description="Disordered" evidence="7">
    <location>
        <begin position="1"/>
        <end position="27"/>
    </location>
</feature>
<keyword evidence="3" id="KW-0677">Repeat</keyword>
<evidence type="ECO:0000256" key="6">
    <source>
        <dbReference type="PROSITE-ProRule" id="PRU00259"/>
    </source>
</evidence>
<dbReference type="InterPro" id="IPR016024">
    <property type="entry name" value="ARM-type_fold"/>
</dbReference>
<feature type="compositionally biased region" description="Polar residues" evidence="7">
    <location>
        <begin position="524"/>
        <end position="540"/>
    </location>
</feature>
<dbReference type="PROSITE" id="PS50176">
    <property type="entry name" value="ARM_REPEAT"/>
    <property type="match status" value="2"/>
</dbReference>
<dbReference type="Gene3D" id="1.25.10.10">
    <property type="entry name" value="Leucine-rich Repeat Variant"/>
    <property type="match status" value="1"/>
</dbReference>
<evidence type="ECO:0000256" key="7">
    <source>
        <dbReference type="SAM" id="MobiDB-lite"/>
    </source>
</evidence>
<proteinExistence type="inferred from homology"/>
<organism evidence="9 10">
    <name type="scientific">Anaeramoeba flamelloides</name>
    <dbReference type="NCBI Taxonomy" id="1746091"/>
    <lineage>
        <taxon>Eukaryota</taxon>
        <taxon>Metamonada</taxon>
        <taxon>Anaeramoebidae</taxon>
        <taxon>Anaeramoeba</taxon>
    </lineage>
</organism>
<evidence type="ECO:0000256" key="5">
    <source>
        <dbReference type="PIRNR" id="PIRNR005673"/>
    </source>
</evidence>
<feature type="compositionally biased region" description="Acidic residues" evidence="7">
    <location>
        <begin position="547"/>
        <end position="575"/>
    </location>
</feature>
<evidence type="ECO:0000256" key="1">
    <source>
        <dbReference type="ARBA" id="ARBA00010394"/>
    </source>
</evidence>
<dbReference type="InterPro" id="IPR011989">
    <property type="entry name" value="ARM-like"/>
</dbReference>
<dbReference type="SMART" id="SM00185">
    <property type="entry name" value="ARM"/>
    <property type="match status" value="8"/>
</dbReference>
<feature type="repeat" description="ARM" evidence="6">
    <location>
        <begin position="115"/>
        <end position="154"/>
    </location>
</feature>
<dbReference type="SUPFAM" id="SSF48371">
    <property type="entry name" value="ARM repeat"/>
    <property type="match status" value="1"/>
</dbReference>
<dbReference type="Proteomes" id="UP001150062">
    <property type="component" value="Unassembled WGS sequence"/>
</dbReference>
<keyword evidence="4 5" id="KW-0653">Protein transport</keyword>
<keyword evidence="10" id="KW-1185">Reference proteome</keyword>
<keyword evidence="2 5" id="KW-0813">Transport</keyword>
<evidence type="ECO:0000256" key="3">
    <source>
        <dbReference type="ARBA" id="ARBA00022737"/>
    </source>
</evidence>
<feature type="domain" description="IBB" evidence="8">
    <location>
        <begin position="11"/>
        <end position="92"/>
    </location>
</feature>
<accession>A0ABQ8XV84</accession>
<dbReference type="PANTHER" id="PTHR23316">
    <property type="entry name" value="IMPORTIN ALPHA"/>
    <property type="match status" value="1"/>
</dbReference>
<feature type="compositionally biased region" description="Basic residues" evidence="7">
    <location>
        <begin position="7"/>
        <end position="18"/>
    </location>
</feature>
<comment type="similarity">
    <text evidence="1 5">Belongs to the importin alpha family.</text>
</comment>
<evidence type="ECO:0000313" key="10">
    <source>
        <dbReference type="Proteomes" id="UP001150062"/>
    </source>
</evidence>
<dbReference type="InterPro" id="IPR024931">
    <property type="entry name" value="Importin_alpha"/>
</dbReference>
<dbReference type="Pfam" id="PF01749">
    <property type="entry name" value="IBB"/>
    <property type="match status" value="1"/>
</dbReference>
<gene>
    <name evidence="9" type="ORF">M0813_28181</name>
</gene>
<reference evidence="9" key="1">
    <citation type="submission" date="2022-08" db="EMBL/GenBank/DDBJ databases">
        <title>Novel sulfate-reducing endosymbionts in the free-living metamonad Anaeramoeba.</title>
        <authorList>
            <person name="Jerlstrom-Hultqvist J."/>
            <person name="Cepicka I."/>
            <person name="Gallot-Lavallee L."/>
            <person name="Salas-Leiva D."/>
            <person name="Curtis B.A."/>
            <person name="Zahonova K."/>
            <person name="Pipaliya S."/>
            <person name="Dacks J."/>
            <person name="Roger A.J."/>
        </authorList>
    </citation>
    <scope>NUCLEOTIDE SEQUENCE</scope>
    <source>
        <strain evidence="9">Schooner1</strain>
    </source>
</reference>